<feature type="region of interest" description="Disordered" evidence="1">
    <location>
        <begin position="116"/>
        <end position="136"/>
    </location>
</feature>
<dbReference type="Gene3D" id="1.10.490.110">
    <property type="entry name" value="Uncharacterized conserved protein DUF2267"/>
    <property type="match status" value="1"/>
</dbReference>
<comment type="caution">
    <text evidence="2">The sequence shown here is derived from an EMBL/GenBank/DDBJ whole genome shotgun (WGS) entry which is preliminary data.</text>
</comment>
<dbReference type="InterPro" id="IPR038282">
    <property type="entry name" value="DUF2267_sf"/>
</dbReference>
<organism evidence="2 3">
    <name type="scientific">Jiangella aurantiaca</name>
    <dbReference type="NCBI Taxonomy" id="2530373"/>
    <lineage>
        <taxon>Bacteria</taxon>
        <taxon>Bacillati</taxon>
        <taxon>Actinomycetota</taxon>
        <taxon>Actinomycetes</taxon>
        <taxon>Jiangellales</taxon>
        <taxon>Jiangellaceae</taxon>
        <taxon>Jiangella</taxon>
    </lineage>
</organism>
<evidence type="ECO:0000313" key="2">
    <source>
        <dbReference type="EMBL" id="TDD68911.1"/>
    </source>
</evidence>
<dbReference type="Pfam" id="PF10025">
    <property type="entry name" value="DUF2267"/>
    <property type="match status" value="1"/>
</dbReference>
<evidence type="ECO:0000256" key="1">
    <source>
        <dbReference type="SAM" id="MobiDB-lite"/>
    </source>
</evidence>
<name>A0A4R5A9X9_9ACTN</name>
<dbReference type="RefSeq" id="WP_132103808.1">
    <property type="nucleotide sequence ID" value="NZ_SMLB01000017.1"/>
</dbReference>
<reference evidence="2 3" key="1">
    <citation type="submission" date="2019-02" db="EMBL/GenBank/DDBJ databases">
        <title>Draft genome sequences of novel Actinobacteria.</title>
        <authorList>
            <person name="Sahin N."/>
            <person name="Ay H."/>
            <person name="Saygin H."/>
        </authorList>
    </citation>
    <scope>NUCLEOTIDE SEQUENCE [LARGE SCALE GENOMIC DNA]</scope>
    <source>
        <strain evidence="2 3">8K307</strain>
    </source>
</reference>
<accession>A0A4R5A9X9</accession>
<dbReference type="InterPro" id="IPR018727">
    <property type="entry name" value="DUF2267"/>
</dbReference>
<proteinExistence type="predicted"/>
<gene>
    <name evidence="2" type="ORF">E1262_14285</name>
</gene>
<protein>
    <submittedName>
        <fullName evidence="2">DUF2267 domain-containing protein</fullName>
    </submittedName>
</protein>
<keyword evidence="3" id="KW-1185">Reference proteome</keyword>
<evidence type="ECO:0000313" key="3">
    <source>
        <dbReference type="Proteomes" id="UP000295217"/>
    </source>
</evidence>
<dbReference type="AlphaFoldDB" id="A0A4R5A9X9"/>
<dbReference type="Proteomes" id="UP000295217">
    <property type="component" value="Unassembled WGS sequence"/>
</dbReference>
<sequence>MIEYRELVTTVARTLDLDTTEAERAAESTLAVLALVLDGDARRHLDDSLPGDLRSGIAPDEPPRPWDDVIFTRAVATVTGSSPEEARLRVQAVLTALAQQDRELVESLGVPEAVRPLLDAPAPGGGLTGPAGHDAQ</sequence>
<feature type="region of interest" description="Disordered" evidence="1">
    <location>
        <begin position="47"/>
        <end position="66"/>
    </location>
</feature>
<dbReference type="EMBL" id="SMLB01000017">
    <property type="protein sequence ID" value="TDD68911.1"/>
    <property type="molecule type" value="Genomic_DNA"/>
</dbReference>
<dbReference type="OrthoDB" id="3618409at2"/>